<evidence type="ECO:0000256" key="1">
    <source>
        <dbReference type="SAM" id="Phobius"/>
    </source>
</evidence>
<dbReference type="AlphaFoldDB" id="A0A1E5IJU2"/>
<keyword evidence="3" id="KW-1185">Reference proteome</keyword>
<feature type="transmembrane region" description="Helical" evidence="1">
    <location>
        <begin position="57"/>
        <end position="75"/>
    </location>
</feature>
<evidence type="ECO:0000313" key="2">
    <source>
        <dbReference type="EMBL" id="OEG70704.1"/>
    </source>
</evidence>
<keyword evidence="1" id="KW-0812">Transmembrane</keyword>
<accession>A0A1E5IJU2</accession>
<organism evidence="2 3">
    <name type="scientific">Endomicrobium trichonymphae</name>
    <dbReference type="NCBI Taxonomy" id="1408204"/>
    <lineage>
        <taxon>Bacteria</taxon>
        <taxon>Pseudomonadati</taxon>
        <taxon>Elusimicrobiota</taxon>
        <taxon>Endomicrobiia</taxon>
        <taxon>Endomicrobiales</taxon>
        <taxon>Endomicrobiaceae</taxon>
        <taxon>Candidatus Endomicrobiellum</taxon>
    </lineage>
</organism>
<keyword evidence="1" id="KW-0472">Membrane</keyword>
<reference evidence="2 3" key="1">
    <citation type="submission" date="2015-11" db="EMBL/GenBank/DDBJ databases">
        <title>Evidence for parallel genomic evolution in an endosymbiosis of termite gut flagellates.</title>
        <authorList>
            <person name="Zheng H."/>
        </authorList>
    </citation>
    <scope>NUCLEOTIDE SEQUENCE [LARGE SCALE GENOMIC DNA]</scope>
    <source>
        <strain evidence="2 3">CET450</strain>
    </source>
</reference>
<protein>
    <submittedName>
        <fullName evidence="2">Uncharacterized protein</fullName>
    </submittedName>
</protein>
<proteinExistence type="predicted"/>
<keyword evidence="1" id="KW-1133">Transmembrane helix</keyword>
<sequence>MCQHAKKVLLPDKTHKRIQEQDKGPELNRQNSCNVIKIKTTDTSVHLWGILKDWHPIIYSVVVVHSCLYLGLLYGQFYS</sequence>
<dbReference type="EMBL" id="LNVX01000291">
    <property type="protein sequence ID" value="OEG70704.1"/>
    <property type="molecule type" value="Genomic_DNA"/>
</dbReference>
<evidence type="ECO:0000313" key="3">
    <source>
        <dbReference type="Proteomes" id="UP000095237"/>
    </source>
</evidence>
<gene>
    <name evidence="2" type="ORF">ATZ36_17165</name>
</gene>
<dbReference type="Proteomes" id="UP000095237">
    <property type="component" value="Unassembled WGS sequence"/>
</dbReference>
<name>A0A1E5IJU2_ENDTX</name>
<comment type="caution">
    <text evidence="2">The sequence shown here is derived from an EMBL/GenBank/DDBJ whole genome shotgun (WGS) entry which is preliminary data.</text>
</comment>